<reference evidence="1" key="1">
    <citation type="submission" date="2020-11" db="EMBL/GenBank/DDBJ databases">
        <authorList>
            <consortium name="DOE Joint Genome Institute"/>
            <person name="Ahrendt S."/>
            <person name="Riley R."/>
            <person name="Andreopoulos W."/>
            <person name="Labutti K."/>
            <person name="Pangilinan J."/>
            <person name="Ruiz-Duenas F.J."/>
            <person name="Barrasa J.M."/>
            <person name="Sanchez-Garcia M."/>
            <person name="Camarero S."/>
            <person name="Miyauchi S."/>
            <person name="Serrano A."/>
            <person name="Linde D."/>
            <person name="Babiker R."/>
            <person name="Drula E."/>
            <person name="Ayuso-Fernandez I."/>
            <person name="Pacheco R."/>
            <person name="Padilla G."/>
            <person name="Ferreira P."/>
            <person name="Barriuso J."/>
            <person name="Kellner H."/>
            <person name="Castanera R."/>
            <person name="Alfaro M."/>
            <person name="Ramirez L."/>
            <person name="Pisabarro A.G."/>
            <person name="Kuo A."/>
            <person name="Tritt A."/>
            <person name="Lipzen A."/>
            <person name="He G."/>
            <person name="Yan M."/>
            <person name="Ng V."/>
            <person name="Cullen D."/>
            <person name="Martin F."/>
            <person name="Rosso M.-N."/>
            <person name="Henrissat B."/>
            <person name="Hibbett D."/>
            <person name="Martinez A.T."/>
            <person name="Grigoriev I.V."/>
        </authorList>
    </citation>
    <scope>NUCLEOTIDE SEQUENCE</scope>
    <source>
        <strain evidence="1">ATCC 90797</strain>
    </source>
</reference>
<protein>
    <submittedName>
        <fullName evidence="1">Uncharacterized protein</fullName>
    </submittedName>
</protein>
<dbReference type="Proteomes" id="UP000807025">
    <property type="component" value="Unassembled WGS sequence"/>
</dbReference>
<keyword evidence="2" id="KW-1185">Reference proteome</keyword>
<dbReference type="EMBL" id="MU154587">
    <property type="protein sequence ID" value="KAF9493289.1"/>
    <property type="molecule type" value="Genomic_DNA"/>
</dbReference>
<evidence type="ECO:0000313" key="1">
    <source>
        <dbReference type="EMBL" id="KAF9493289.1"/>
    </source>
</evidence>
<proteinExistence type="predicted"/>
<sequence length="290" mass="32238">MFSLSAADNSVQSDWPCWYPPATDLDPANPGAGPPYQSATAGVNGHAHKRLPSHYPNDHKRHSRRARVFTTQASQVKLRKRIMLLHSVVAFLIEGNEVSSTLGPIVRPVVASGYHRRGKEGRSSVRLPPLPEQLYDKEPPQLSYSLSHGCAAVRLLCLWERKETSAVIKSQKSIVMPCKFNQNEPDSLEAVTVTIVYAPIDYSMEAVIMSSGGYNLLGKVFPRLQPSKLPFFVSIPKVSTFRGRCPMQIKRIVYKFAFVTTLGYELHARASDVLPKSIFWPIGSILVLVP</sequence>
<name>A0A9P5ZVW0_PLEER</name>
<comment type="caution">
    <text evidence="1">The sequence shown here is derived from an EMBL/GenBank/DDBJ whole genome shotgun (WGS) entry which is preliminary data.</text>
</comment>
<dbReference type="AlphaFoldDB" id="A0A9P5ZVW0"/>
<dbReference type="OrthoDB" id="10526788at2759"/>
<gene>
    <name evidence="1" type="ORF">BDN71DRAFT_1432548</name>
</gene>
<accession>A0A9P5ZVW0</accession>
<organism evidence="1 2">
    <name type="scientific">Pleurotus eryngii</name>
    <name type="common">Boletus of the steppes</name>
    <dbReference type="NCBI Taxonomy" id="5323"/>
    <lineage>
        <taxon>Eukaryota</taxon>
        <taxon>Fungi</taxon>
        <taxon>Dikarya</taxon>
        <taxon>Basidiomycota</taxon>
        <taxon>Agaricomycotina</taxon>
        <taxon>Agaricomycetes</taxon>
        <taxon>Agaricomycetidae</taxon>
        <taxon>Agaricales</taxon>
        <taxon>Pleurotineae</taxon>
        <taxon>Pleurotaceae</taxon>
        <taxon>Pleurotus</taxon>
    </lineage>
</organism>
<evidence type="ECO:0000313" key="2">
    <source>
        <dbReference type="Proteomes" id="UP000807025"/>
    </source>
</evidence>